<reference evidence="3" key="2">
    <citation type="submission" date="2024-04" db="EMBL/GenBank/DDBJ databases">
        <authorList>
            <person name="Chen Y."/>
            <person name="Shah S."/>
            <person name="Dougan E. K."/>
            <person name="Thang M."/>
            <person name="Chan C."/>
        </authorList>
    </citation>
    <scope>NUCLEOTIDE SEQUENCE [LARGE SCALE GENOMIC DNA]</scope>
</reference>
<evidence type="ECO:0000313" key="5">
    <source>
        <dbReference type="Proteomes" id="UP001152797"/>
    </source>
</evidence>
<keyword evidence="5" id="KW-1185">Reference proteome</keyword>
<dbReference type="EMBL" id="CAMXCT010001780">
    <property type="protein sequence ID" value="CAI3993031.1"/>
    <property type="molecule type" value="Genomic_DNA"/>
</dbReference>
<evidence type="ECO:0000313" key="4">
    <source>
        <dbReference type="EMBL" id="CAL4780343.1"/>
    </source>
</evidence>
<evidence type="ECO:0000313" key="3">
    <source>
        <dbReference type="EMBL" id="CAL1146406.1"/>
    </source>
</evidence>
<dbReference type="AlphaFoldDB" id="A0A9P1CKE1"/>
<organism evidence="2">
    <name type="scientific">Cladocopium goreaui</name>
    <dbReference type="NCBI Taxonomy" id="2562237"/>
    <lineage>
        <taxon>Eukaryota</taxon>
        <taxon>Sar</taxon>
        <taxon>Alveolata</taxon>
        <taxon>Dinophyceae</taxon>
        <taxon>Suessiales</taxon>
        <taxon>Symbiodiniaceae</taxon>
        <taxon>Cladocopium</taxon>
    </lineage>
</organism>
<evidence type="ECO:0000313" key="2">
    <source>
        <dbReference type="EMBL" id="CAI3993031.1"/>
    </source>
</evidence>
<sequence>MTFHAKALEKHFMDDFLERKRKAEEELEDEMELRRQKRLRELEEELKEEKLMKEAKLASLECQLQERMQLVSDEQSHLDELRDKAIDMQRRLEVESKKLTAPALDNPPSTPMPGVPCPASVTTAPSASPSDGVAGGAIVPMTDMRFTSSTHPAAWQFLYRLTRKEDQCDKTIYDTWHAGGPKRDNLLRDFVCRCYNPSDDFGKNKAKLQALVTLRNTARSWRRNLQGYSWHTEEEMKGLGWAETKIEGAVKYCTKRKMTKKCIYDDKAIKYLVQVRDDVEAGDEKMKLLEQEMKDWGIYDTDFSLGDVLEDEDSDTSTPHGDQKGPKKKICEFPIVEGDESITEYIGQYKKSCLSKKALLKSTRERLERDNSKGHEILCLA</sequence>
<comment type="caution">
    <text evidence="2">The sequence shown here is derived from an EMBL/GenBank/DDBJ whole genome shotgun (WGS) entry which is preliminary data.</text>
</comment>
<accession>A0A9P1CKE1</accession>
<protein>
    <submittedName>
        <fullName evidence="4">BTB domain-containing protein</fullName>
    </submittedName>
</protein>
<dbReference type="EMBL" id="CAMXCT020001780">
    <property type="protein sequence ID" value="CAL1146406.1"/>
    <property type="molecule type" value="Genomic_DNA"/>
</dbReference>
<feature type="compositionally biased region" description="Low complexity" evidence="1">
    <location>
        <begin position="117"/>
        <end position="130"/>
    </location>
</feature>
<reference evidence="2" key="1">
    <citation type="submission" date="2022-10" db="EMBL/GenBank/DDBJ databases">
        <authorList>
            <person name="Chen Y."/>
            <person name="Dougan E. K."/>
            <person name="Chan C."/>
            <person name="Rhodes N."/>
            <person name="Thang M."/>
        </authorList>
    </citation>
    <scope>NUCLEOTIDE SEQUENCE</scope>
</reference>
<proteinExistence type="predicted"/>
<gene>
    <name evidence="2" type="ORF">C1SCF055_LOCUS19813</name>
</gene>
<dbReference type="Proteomes" id="UP001152797">
    <property type="component" value="Unassembled WGS sequence"/>
</dbReference>
<feature type="region of interest" description="Disordered" evidence="1">
    <location>
        <begin position="97"/>
        <end position="131"/>
    </location>
</feature>
<evidence type="ECO:0000256" key="1">
    <source>
        <dbReference type="SAM" id="MobiDB-lite"/>
    </source>
</evidence>
<name>A0A9P1CKE1_9DINO</name>
<dbReference type="EMBL" id="CAMXCT030001780">
    <property type="protein sequence ID" value="CAL4780343.1"/>
    <property type="molecule type" value="Genomic_DNA"/>
</dbReference>
<dbReference type="OrthoDB" id="427768at2759"/>